<dbReference type="Proteomes" id="UP000186922">
    <property type="component" value="Unassembled WGS sequence"/>
</dbReference>
<reference evidence="1 2" key="1">
    <citation type="journal article" date="2016" name="Nat. Commun.">
        <title>Extremotolerant tardigrade genome and improved radiotolerance of human cultured cells by tardigrade-unique protein.</title>
        <authorList>
            <person name="Hashimoto T."/>
            <person name="Horikawa D.D."/>
            <person name="Saito Y."/>
            <person name="Kuwahara H."/>
            <person name="Kozuka-Hata H."/>
            <person name="Shin-I T."/>
            <person name="Minakuchi Y."/>
            <person name="Ohishi K."/>
            <person name="Motoyama A."/>
            <person name="Aizu T."/>
            <person name="Enomoto A."/>
            <person name="Kondo K."/>
            <person name="Tanaka S."/>
            <person name="Hara Y."/>
            <person name="Koshikawa S."/>
            <person name="Sagara H."/>
            <person name="Miura T."/>
            <person name="Yokobori S."/>
            <person name="Miyagawa K."/>
            <person name="Suzuki Y."/>
            <person name="Kubo T."/>
            <person name="Oyama M."/>
            <person name="Kohara Y."/>
            <person name="Fujiyama A."/>
            <person name="Arakawa K."/>
            <person name="Katayama T."/>
            <person name="Toyoda A."/>
            <person name="Kunieda T."/>
        </authorList>
    </citation>
    <scope>NUCLEOTIDE SEQUENCE [LARGE SCALE GENOMIC DNA]</scope>
    <source>
        <strain evidence="1 2">YOKOZUNA-1</strain>
    </source>
</reference>
<gene>
    <name evidence="1" type="primary">RvY_04979-1</name>
    <name evidence="1" type="synonym">RvY_04979.1</name>
    <name evidence="1" type="ORF">RvY_04979</name>
</gene>
<protein>
    <submittedName>
        <fullName evidence="1">Uncharacterized protein</fullName>
    </submittedName>
</protein>
<comment type="caution">
    <text evidence="1">The sequence shown here is derived from an EMBL/GenBank/DDBJ whole genome shotgun (WGS) entry which is preliminary data.</text>
</comment>
<sequence>MEKLWLQNMPLQLINLPGAFLNNNYDLIQFIQDSAFPVGTFNEVLQLNIRRVIYQQLHAVTSQHPSEDEKDLEWSDSNRRYYFFDELGVKEDLETMDSLDRGEYNGFLYGTILPSSDRQTVQF</sequence>
<dbReference type="EMBL" id="BDGG01000002">
    <property type="protein sequence ID" value="GAU92970.1"/>
    <property type="molecule type" value="Genomic_DNA"/>
</dbReference>
<proteinExistence type="predicted"/>
<keyword evidence="2" id="KW-1185">Reference proteome</keyword>
<dbReference type="AlphaFoldDB" id="A0A1D1UWL4"/>
<evidence type="ECO:0000313" key="1">
    <source>
        <dbReference type="EMBL" id="GAU92970.1"/>
    </source>
</evidence>
<organism evidence="1 2">
    <name type="scientific">Ramazzottius varieornatus</name>
    <name type="common">Water bear</name>
    <name type="synonym">Tardigrade</name>
    <dbReference type="NCBI Taxonomy" id="947166"/>
    <lineage>
        <taxon>Eukaryota</taxon>
        <taxon>Metazoa</taxon>
        <taxon>Ecdysozoa</taxon>
        <taxon>Tardigrada</taxon>
        <taxon>Eutardigrada</taxon>
        <taxon>Parachela</taxon>
        <taxon>Hypsibioidea</taxon>
        <taxon>Ramazzottiidae</taxon>
        <taxon>Ramazzottius</taxon>
    </lineage>
</organism>
<evidence type="ECO:0000313" key="2">
    <source>
        <dbReference type="Proteomes" id="UP000186922"/>
    </source>
</evidence>
<name>A0A1D1UWL4_RAMVA</name>
<accession>A0A1D1UWL4</accession>